<accession>A0A2N6LGP1</accession>
<evidence type="ECO:0000256" key="2">
    <source>
        <dbReference type="ARBA" id="ARBA00004370"/>
    </source>
</evidence>
<evidence type="ECO:0000256" key="11">
    <source>
        <dbReference type="SAM" id="Phobius"/>
    </source>
</evidence>
<dbReference type="CDD" id="cd00082">
    <property type="entry name" value="HisKA"/>
    <property type="match status" value="1"/>
</dbReference>
<comment type="catalytic activity">
    <reaction evidence="1">
        <text>ATP + protein L-histidine = ADP + protein N-phospho-L-histidine.</text>
        <dbReference type="EC" id="2.7.13.3"/>
    </reaction>
</comment>
<dbReference type="EC" id="2.7.13.3" evidence="3"/>
<evidence type="ECO:0000313" key="15">
    <source>
        <dbReference type="Proteomes" id="UP000235081"/>
    </source>
</evidence>
<keyword evidence="9" id="KW-0902">Two-component regulatory system</keyword>
<feature type="transmembrane region" description="Helical" evidence="11">
    <location>
        <begin position="221"/>
        <end position="239"/>
    </location>
</feature>
<evidence type="ECO:0000256" key="1">
    <source>
        <dbReference type="ARBA" id="ARBA00000085"/>
    </source>
</evidence>
<dbReference type="SMART" id="SM00304">
    <property type="entry name" value="HAMP"/>
    <property type="match status" value="1"/>
</dbReference>
<evidence type="ECO:0000259" key="12">
    <source>
        <dbReference type="PROSITE" id="PS50109"/>
    </source>
</evidence>
<evidence type="ECO:0000256" key="10">
    <source>
        <dbReference type="SAM" id="Coils"/>
    </source>
</evidence>
<keyword evidence="8" id="KW-0067">ATP-binding</keyword>
<feature type="domain" description="Histidine kinase" evidence="12">
    <location>
        <begin position="358"/>
        <end position="615"/>
    </location>
</feature>
<evidence type="ECO:0000256" key="4">
    <source>
        <dbReference type="ARBA" id="ARBA00022553"/>
    </source>
</evidence>
<dbReference type="CDD" id="cd06225">
    <property type="entry name" value="HAMP"/>
    <property type="match status" value="1"/>
</dbReference>
<dbReference type="Gene3D" id="3.30.565.10">
    <property type="entry name" value="Histidine kinase-like ATPase, C-terminal domain"/>
    <property type="match status" value="1"/>
</dbReference>
<dbReference type="PROSITE" id="PS50109">
    <property type="entry name" value="HIS_KIN"/>
    <property type="match status" value="1"/>
</dbReference>
<sequence length="622" mass="70692">MLISSFSRWLRQLRVGQKISLGYGLALGVAVLGTTSGILLANYHQHQAREQQEDALVEYELINRLEIEALQVRVYRQELITLLSQPKQLQQEYARFLKHYQNFKEVWHEFRNTEGATKEEEEKELPGEVETISKFLKTYEGVPEAYIQQMDALLQRLNISELKPENVETVRSQLIEFEKSPVIFKMNDFCEDLLEIIEMTNQEYKLAEATVKAADILRSQIIAGSMLVSVVLAVFLVISTSRAIAHPIQTLTQVAQRSVQESNFDLQAPVNTQDEVGILAVSFNQLICAVKQLLQQQQEVNKQLESYSLTLEEKVEARTQELREKNNYLKQLLDELHRTQTQMVQSEKMSALGQMVAGVAHEINNPINFIYANLSYVEQYTQDLLKLVQHYQQCYPHPPQALQEELEAVELEYLAEDLIKILKSMKVGTDRICEIVLSLRNFSRLDEAELKAVDIHEGIDSTLMILQHRLKANVQRPEIKVIKEYGQLPLVECYPGQLNQVFMNLLANAIDALEESNQGRSFAQIASDPNIIQISTIKADNQIIISITDNGLGVPEAIHSKLFDPFFTTKPVGKGTGLGLSISYQIVTEKHHGRLYCNTTPGQGTKFVIEIPIRQFSHDAAA</sequence>
<evidence type="ECO:0000256" key="5">
    <source>
        <dbReference type="ARBA" id="ARBA00022679"/>
    </source>
</evidence>
<proteinExistence type="predicted"/>
<dbReference type="GO" id="GO:0016020">
    <property type="term" value="C:membrane"/>
    <property type="evidence" value="ECO:0007669"/>
    <property type="project" value="UniProtKB-SubCell"/>
</dbReference>
<dbReference type="EMBL" id="NMQE01000311">
    <property type="protein sequence ID" value="PMB23085.1"/>
    <property type="molecule type" value="Genomic_DNA"/>
</dbReference>
<keyword evidence="6" id="KW-0547">Nucleotide-binding</keyword>
<dbReference type="InterPro" id="IPR003661">
    <property type="entry name" value="HisK_dim/P_dom"/>
</dbReference>
<evidence type="ECO:0000256" key="3">
    <source>
        <dbReference type="ARBA" id="ARBA00012438"/>
    </source>
</evidence>
<dbReference type="GO" id="GO:0005524">
    <property type="term" value="F:ATP binding"/>
    <property type="evidence" value="ECO:0007669"/>
    <property type="project" value="UniProtKB-KW"/>
</dbReference>
<dbReference type="InterPro" id="IPR036097">
    <property type="entry name" value="HisK_dim/P_sf"/>
</dbReference>
<comment type="caution">
    <text evidence="14">The sequence shown here is derived from an EMBL/GenBank/DDBJ whole genome shotgun (WGS) entry which is preliminary data.</text>
</comment>
<keyword evidence="5" id="KW-0808">Transferase</keyword>
<dbReference type="Pfam" id="PF00672">
    <property type="entry name" value="HAMP"/>
    <property type="match status" value="1"/>
</dbReference>
<dbReference type="SUPFAM" id="SSF55874">
    <property type="entry name" value="ATPase domain of HSP90 chaperone/DNA topoisomerase II/histidine kinase"/>
    <property type="match status" value="1"/>
</dbReference>
<name>A0A2N6LGP1_9CYAN</name>
<reference evidence="14 15" key="1">
    <citation type="submission" date="2017-07" db="EMBL/GenBank/DDBJ databases">
        <title>Genomes of Fischerella (Mastigocladus) sp. strains.</title>
        <authorList>
            <person name="Miller S.R."/>
        </authorList>
    </citation>
    <scope>NUCLEOTIDE SEQUENCE [LARGE SCALE GENOMIC DNA]</scope>
    <source>
        <strain evidence="14 15">CCMEE 5318</strain>
    </source>
</reference>
<dbReference type="AlphaFoldDB" id="A0A2N6LGP1"/>
<keyword evidence="11" id="KW-0472">Membrane</keyword>
<dbReference type="InterPro" id="IPR003660">
    <property type="entry name" value="HAMP_dom"/>
</dbReference>
<feature type="transmembrane region" description="Helical" evidence="11">
    <location>
        <begin position="20"/>
        <end position="41"/>
    </location>
</feature>
<evidence type="ECO:0000256" key="7">
    <source>
        <dbReference type="ARBA" id="ARBA00022777"/>
    </source>
</evidence>
<feature type="coiled-coil region" evidence="10">
    <location>
        <begin position="290"/>
        <end position="349"/>
    </location>
</feature>
<dbReference type="GO" id="GO:0000155">
    <property type="term" value="F:phosphorelay sensor kinase activity"/>
    <property type="evidence" value="ECO:0007669"/>
    <property type="project" value="InterPro"/>
</dbReference>
<dbReference type="PROSITE" id="PS50885">
    <property type="entry name" value="HAMP"/>
    <property type="match status" value="1"/>
</dbReference>
<evidence type="ECO:0000313" key="14">
    <source>
        <dbReference type="EMBL" id="PMB23085.1"/>
    </source>
</evidence>
<dbReference type="Pfam" id="PF02518">
    <property type="entry name" value="HATPase_c"/>
    <property type="match status" value="1"/>
</dbReference>
<dbReference type="InterPro" id="IPR003594">
    <property type="entry name" value="HATPase_dom"/>
</dbReference>
<evidence type="ECO:0000256" key="8">
    <source>
        <dbReference type="ARBA" id="ARBA00022840"/>
    </source>
</evidence>
<keyword evidence="11" id="KW-1133">Transmembrane helix</keyword>
<dbReference type="InterPro" id="IPR005467">
    <property type="entry name" value="His_kinase_dom"/>
</dbReference>
<protein>
    <recommendedName>
        <fullName evidence="3">histidine kinase</fullName>
        <ecNumber evidence="3">2.7.13.3</ecNumber>
    </recommendedName>
</protein>
<evidence type="ECO:0000259" key="13">
    <source>
        <dbReference type="PROSITE" id="PS50885"/>
    </source>
</evidence>
<dbReference type="InterPro" id="IPR004358">
    <property type="entry name" value="Sig_transdc_His_kin-like_C"/>
</dbReference>
<dbReference type="SUPFAM" id="SSF158472">
    <property type="entry name" value="HAMP domain-like"/>
    <property type="match status" value="1"/>
</dbReference>
<dbReference type="Proteomes" id="UP000235081">
    <property type="component" value="Unassembled WGS sequence"/>
</dbReference>
<evidence type="ECO:0000256" key="9">
    <source>
        <dbReference type="ARBA" id="ARBA00023012"/>
    </source>
</evidence>
<dbReference type="RefSeq" id="WP_102181578.1">
    <property type="nucleotide sequence ID" value="NZ_NMQE01000311.1"/>
</dbReference>
<dbReference type="Gene3D" id="6.10.340.10">
    <property type="match status" value="1"/>
</dbReference>
<keyword evidence="11" id="KW-0812">Transmembrane</keyword>
<keyword evidence="10" id="KW-0175">Coiled coil</keyword>
<dbReference type="SUPFAM" id="SSF47384">
    <property type="entry name" value="Homodimeric domain of signal transducing histidine kinase"/>
    <property type="match status" value="1"/>
</dbReference>
<dbReference type="PRINTS" id="PR00344">
    <property type="entry name" value="BCTRLSENSOR"/>
</dbReference>
<keyword evidence="7 14" id="KW-0418">Kinase</keyword>
<keyword evidence="4" id="KW-0597">Phosphoprotein</keyword>
<organism evidence="14 15">
    <name type="scientific">Fischerella thermalis CCMEE 5318</name>
    <dbReference type="NCBI Taxonomy" id="2019666"/>
    <lineage>
        <taxon>Bacteria</taxon>
        <taxon>Bacillati</taxon>
        <taxon>Cyanobacteriota</taxon>
        <taxon>Cyanophyceae</taxon>
        <taxon>Nostocales</taxon>
        <taxon>Hapalosiphonaceae</taxon>
        <taxon>Fischerella</taxon>
    </lineage>
</organism>
<dbReference type="Gene3D" id="1.10.287.130">
    <property type="match status" value="1"/>
</dbReference>
<gene>
    <name evidence="14" type="ORF">CEN46_10980</name>
</gene>
<dbReference type="PANTHER" id="PTHR43065:SF10">
    <property type="entry name" value="PEROXIDE STRESS-ACTIVATED HISTIDINE KINASE MAK3"/>
    <property type="match status" value="1"/>
</dbReference>
<evidence type="ECO:0000256" key="6">
    <source>
        <dbReference type="ARBA" id="ARBA00022741"/>
    </source>
</evidence>
<feature type="domain" description="HAMP" evidence="13">
    <location>
        <begin position="242"/>
        <end position="295"/>
    </location>
</feature>
<comment type="subcellular location">
    <subcellularLocation>
        <location evidence="2">Membrane</location>
    </subcellularLocation>
</comment>
<dbReference type="InterPro" id="IPR036890">
    <property type="entry name" value="HATPase_C_sf"/>
</dbReference>
<dbReference type="PANTHER" id="PTHR43065">
    <property type="entry name" value="SENSOR HISTIDINE KINASE"/>
    <property type="match status" value="1"/>
</dbReference>
<dbReference type="SMART" id="SM00387">
    <property type="entry name" value="HATPase_c"/>
    <property type="match status" value="1"/>
</dbReference>